<feature type="transmembrane region" description="Helical" evidence="2">
    <location>
        <begin position="500"/>
        <end position="522"/>
    </location>
</feature>
<dbReference type="InterPro" id="IPR011009">
    <property type="entry name" value="Kinase-like_dom_sf"/>
</dbReference>
<accession>A0AAF0YLF3</accession>
<dbReference type="SMART" id="SM00220">
    <property type="entry name" value="S_TKc"/>
    <property type="match status" value="1"/>
</dbReference>
<sequence>MIRNQFKYINRFREIAILFSKTGLGFIIEESGLDKLLSLPSRLFNKSQKQEEDKTIAERIRLFLEEAGPAYVKLGQIASTRGDILPEAFIKELEKLQSNVPPFSSETARDLIEQELDIKIEDTFLIFEDEPLGSASIGQVHRAVLKTGEVIAIKVQRPNIERNIRIDLEILKTIAQVAEKNFKWAKQYQVTDIVDELSTAIIQEMDYTLEARNINRIERQFKNSEDVKFPHVYEMLSNKTILTMEYFEGISIRKVDELSKKGFDRYQLADTFARTIFTQIFEHGFFHADIHPGNIIVLNDGTLGFIDFGMVGKLTDNVKQNFGSLLIGLMQKNSKKVVRSIIQMGVVPDDVNIDDLYEEAELMQDKYYDIPLKDLEFGDAVRDLFTITNKYHIHLPKDFTLLAKTLITLEGNIEILYKDYSILSVAEPFGKKLLLKRLNPKRVAEDKFEDWILLTDIVEDSVTNIHQFTKGLSTRRLPISLELKEEKSIGRHLDRTINRISFSIVLMSLSILMAGIIVGSSLLGQGSILYKFPVIELGTILAVAMFSWLIFTIFKSGRM</sequence>
<organism evidence="4 5">
    <name type="scientific">Nosocomiicoccus massiliensis</name>
    <dbReference type="NCBI Taxonomy" id="1232430"/>
    <lineage>
        <taxon>Bacteria</taxon>
        <taxon>Bacillati</taxon>
        <taxon>Bacillota</taxon>
        <taxon>Bacilli</taxon>
        <taxon>Bacillales</taxon>
        <taxon>Staphylococcaceae</taxon>
        <taxon>Nosocomiicoccus</taxon>
    </lineage>
</organism>
<dbReference type="CDD" id="cd05121">
    <property type="entry name" value="ABC1_ADCK3-like"/>
    <property type="match status" value="1"/>
</dbReference>
<dbReference type="AlphaFoldDB" id="A0AAF0YLF3"/>
<gene>
    <name evidence="4" type="ORF">CJ229_001260</name>
</gene>
<evidence type="ECO:0000256" key="1">
    <source>
        <dbReference type="ARBA" id="ARBA00009670"/>
    </source>
</evidence>
<feature type="domain" description="Protein kinase" evidence="3">
    <location>
        <begin position="126"/>
        <end position="430"/>
    </location>
</feature>
<reference evidence="5" key="1">
    <citation type="submission" date="2017-09" db="EMBL/GenBank/DDBJ databases">
        <title>Bacterial strain isolated from the female urinary microbiota.</title>
        <authorList>
            <person name="Thomas-White K."/>
            <person name="Kumar N."/>
            <person name="Forster S."/>
            <person name="Putonti C."/>
            <person name="Lawley T."/>
            <person name="Wolfe A.J."/>
        </authorList>
    </citation>
    <scope>NUCLEOTIDE SEQUENCE [LARGE SCALE GENOMIC DNA]</scope>
    <source>
        <strain evidence="5">UMB0959</strain>
    </source>
</reference>
<feature type="transmembrane region" description="Helical" evidence="2">
    <location>
        <begin position="534"/>
        <end position="554"/>
    </location>
</feature>
<dbReference type="InterPro" id="IPR004147">
    <property type="entry name" value="ABC1_dom"/>
</dbReference>
<dbReference type="InterPro" id="IPR000719">
    <property type="entry name" value="Prot_kinase_dom"/>
</dbReference>
<evidence type="ECO:0000259" key="3">
    <source>
        <dbReference type="PROSITE" id="PS50011"/>
    </source>
</evidence>
<protein>
    <submittedName>
        <fullName evidence="4">AarF/ABC1/UbiB kinase family protein</fullName>
    </submittedName>
</protein>
<dbReference type="Proteomes" id="UP000243626">
    <property type="component" value="Chromosome"/>
</dbReference>
<dbReference type="SUPFAM" id="SSF56112">
    <property type="entry name" value="Protein kinase-like (PK-like)"/>
    <property type="match status" value="1"/>
</dbReference>
<comment type="similarity">
    <text evidence="1">Belongs to the protein kinase superfamily. ADCK protein kinase family.</text>
</comment>
<keyword evidence="5" id="KW-1185">Reference proteome</keyword>
<dbReference type="Pfam" id="PF03109">
    <property type="entry name" value="ABC1"/>
    <property type="match status" value="1"/>
</dbReference>
<proteinExistence type="inferred from homology"/>
<dbReference type="GO" id="GO:0004672">
    <property type="term" value="F:protein kinase activity"/>
    <property type="evidence" value="ECO:0007669"/>
    <property type="project" value="InterPro"/>
</dbReference>
<evidence type="ECO:0000313" key="5">
    <source>
        <dbReference type="Proteomes" id="UP000243626"/>
    </source>
</evidence>
<dbReference type="GO" id="GO:0005524">
    <property type="term" value="F:ATP binding"/>
    <property type="evidence" value="ECO:0007669"/>
    <property type="project" value="InterPro"/>
</dbReference>
<name>A0AAF0YLF3_9STAP</name>
<evidence type="ECO:0000256" key="2">
    <source>
        <dbReference type="SAM" id="Phobius"/>
    </source>
</evidence>
<keyword evidence="4" id="KW-0808">Transferase</keyword>
<dbReference type="PANTHER" id="PTHR10566:SF113">
    <property type="entry name" value="PROTEIN ACTIVITY OF BC1 COMPLEX KINASE 7, CHLOROPLASTIC"/>
    <property type="match status" value="1"/>
</dbReference>
<keyword evidence="2" id="KW-1133">Transmembrane helix</keyword>
<evidence type="ECO:0000313" key="4">
    <source>
        <dbReference type="EMBL" id="WOS96400.1"/>
    </source>
</evidence>
<dbReference type="KEGG" id="nmy:CJ229_001260"/>
<keyword evidence="4" id="KW-0418">Kinase</keyword>
<dbReference type="InterPro" id="IPR050154">
    <property type="entry name" value="UbiB_kinase"/>
</dbReference>
<dbReference type="RefSeq" id="WP_102167363.1">
    <property type="nucleotide sequence ID" value="NZ_CP136964.1"/>
</dbReference>
<dbReference type="EMBL" id="CP136964">
    <property type="protein sequence ID" value="WOS96400.1"/>
    <property type="molecule type" value="Genomic_DNA"/>
</dbReference>
<keyword evidence="2" id="KW-0812">Transmembrane</keyword>
<dbReference type="Gene3D" id="1.10.510.10">
    <property type="entry name" value="Transferase(Phosphotransferase) domain 1"/>
    <property type="match status" value="1"/>
</dbReference>
<dbReference type="PROSITE" id="PS50011">
    <property type="entry name" value="PROTEIN_KINASE_DOM"/>
    <property type="match status" value="1"/>
</dbReference>
<dbReference type="PANTHER" id="PTHR10566">
    <property type="entry name" value="CHAPERONE-ACTIVITY OF BC1 COMPLEX CABC1 -RELATED"/>
    <property type="match status" value="1"/>
</dbReference>
<keyword evidence="2" id="KW-0472">Membrane</keyword>